<gene>
    <name evidence="1" type="ORF">E2L00_08720</name>
</gene>
<reference evidence="1 2" key="1">
    <citation type="journal article" date="2020" name="Microorganisms">
        <title>Polyphasic Characterisation of Cedecea colo sp. nov., a New Enteric Bacterium Isolated from the Koala Hindgut.</title>
        <authorList>
            <person name="Boath J.M."/>
            <person name="Dakhal S."/>
            <person name="Van T.T.H."/>
            <person name="Moore R.J."/>
            <person name="Dekiwadia C."/>
            <person name="Macreadie I.G."/>
        </authorList>
    </citation>
    <scope>NUCLEOTIDE SEQUENCE [LARGE SCALE GENOMIC DNA]</scope>
    <source>
        <strain evidence="1 2">ZA</strain>
    </source>
</reference>
<accession>A0ABX0VKM7</accession>
<dbReference type="EMBL" id="SOYS01000003">
    <property type="protein sequence ID" value="NIY47607.1"/>
    <property type="molecule type" value="Genomic_DNA"/>
</dbReference>
<protein>
    <submittedName>
        <fullName evidence="1">DUF2877 domain-containing protein</fullName>
    </submittedName>
</protein>
<evidence type="ECO:0000313" key="1">
    <source>
        <dbReference type="EMBL" id="NIY47607.1"/>
    </source>
</evidence>
<proteinExistence type="predicted"/>
<keyword evidence="2" id="KW-1185">Reference proteome</keyword>
<dbReference type="RefSeq" id="WP_167609909.1">
    <property type="nucleotide sequence ID" value="NZ_SOYS01000003.1"/>
</dbReference>
<sequence>MNTVLALAGCALPFTNGCLLRLHSRFIHAINFIDEHDVLFTLHRYGKGCSPFGWVIRERDFASLRDITSLQVEHGKLHGAKLNIGNRRQITFAAPVGALPPLDVRTFTQMTGLLGPLNQIAEGMTFPVLERVICGLSKWSAGDTPDWSNLIGLGPGLTPSGDDMLCGALAALYCHPRYRNKLRQHLFLPTYRQVMTLTTLVSCSYLDNAARGQFSTQVLRLLYALNKGQCVLPAARALLNHGHTSGADTLLGFVTAQEWLEDNA</sequence>
<dbReference type="Proteomes" id="UP000697927">
    <property type="component" value="Unassembled WGS sequence"/>
</dbReference>
<dbReference type="Pfam" id="PF11392">
    <property type="entry name" value="AllH"/>
    <property type="match status" value="1"/>
</dbReference>
<dbReference type="InterPro" id="IPR021530">
    <property type="entry name" value="AllH-like"/>
</dbReference>
<name>A0ABX0VKM7_9ENTR</name>
<organism evidence="1 2">
    <name type="scientific">Cedecea colo</name>
    <dbReference type="NCBI Taxonomy" id="2552946"/>
    <lineage>
        <taxon>Bacteria</taxon>
        <taxon>Pseudomonadati</taxon>
        <taxon>Pseudomonadota</taxon>
        <taxon>Gammaproteobacteria</taxon>
        <taxon>Enterobacterales</taxon>
        <taxon>Enterobacteriaceae</taxon>
        <taxon>Cedecea</taxon>
    </lineage>
</organism>
<evidence type="ECO:0000313" key="2">
    <source>
        <dbReference type="Proteomes" id="UP000697927"/>
    </source>
</evidence>
<comment type="caution">
    <text evidence="1">The sequence shown here is derived from an EMBL/GenBank/DDBJ whole genome shotgun (WGS) entry which is preliminary data.</text>
</comment>